<dbReference type="Proteomes" id="UP000294360">
    <property type="component" value="Chromosome"/>
</dbReference>
<reference evidence="2 3" key="1">
    <citation type="submission" date="2019-03" db="EMBL/GenBank/DDBJ databases">
        <authorList>
            <person name="Kox A.R. M."/>
        </authorList>
    </citation>
    <scope>NUCLEOTIDE SEQUENCE [LARGE SCALE GENOMIC DNA]</scope>
    <source>
        <strain evidence="2">MTUNDRAET4 annotated genome</strain>
    </source>
</reference>
<dbReference type="AlphaFoldDB" id="A0A4V6IMS5"/>
<evidence type="ECO:0000313" key="3">
    <source>
        <dbReference type="Proteomes" id="UP000294360"/>
    </source>
</evidence>
<dbReference type="PANTHER" id="PTHR30296">
    <property type="entry name" value="UNCHARACTERIZED PROTEIN YKGE"/>
    <property type="match status" value="1"/>
</dbReference>
<evidence type="ECO:0000313" key="2">
    <source>
        <dbReference type="EMBL" id="VFU09651.1"/>
    </source>
</evidence>
<evidence type="ECO:0000259" key="1">
    <source>
        <dbReference type="Pfam" id="PF02754"/>
    </source>
</evidence>
<organism evidence="2 3">
    <name type="scientific">Methylocella tundrae</name>
    <dbReference type="NCBI Taxonomy" id="227605"/>
    <lineage>
        <taxon>Bacteria</taxon>
        <taxon>Pseudomonadati</taxon>
        <taxon>Pseudomonadota</taxon>
        <taxon>Alphaproteobacteria</taxon>
        <taxon>Hyphomicrobiales</taxon>
        <taxon>Beijerinckiaceae</taxon>
        <taxon>Methylocella</taxon>
    </lineage>
</organism>
<name>A0A4V6IMS5_METTU</name>
<dbReference type="InterPro" id="IPR004017">
    <property type="entry name" value="Cys_rich_dom"/>
</dbReference>
<dbReference type="PANTHER" id="PTHR30296:SF0">
    <property type="entry name" value="LACTATE UTILIZATION PROTEIN A"/>
    <property type="match status" value="1"/>
</dbReference>
<dbReference type="EMBL" id="LR536450">
    <property type="protein sequence ID" value="VFU09651.1"/>
    <property type="molecule type" value="Genomic_DNA"/>
</dbReference>
<sequence>MLKVGLFVTCLAEMFRPRTAFAALALLERAGCEVIAPRLQTCCGQPAFNSGDSADARKIAKKGHRRLRGFRLCRGPFRLLHGHDQAALSGAFRRRSSVAPARGKSGGEGI</sequence>
<dbReference type="GO" id="GO:0016491">
    <property type="term" value="F:oxidoreductase activity"/>
    <property type="evidence" value="ECO:0007669"/>
    <property type="project" value="UniProtKB-ARBA"/>
</dbReference>
<proteinExistence type="predicted"/>
<protein>
    <recommendedName>
        <fullName evidence="1">Cysteine-rich domain-containing protein</fullName>
    </recommendedName>
</protein>
<dbReference type="KEGG" id="mtun:MTUNDRAET4_2764"/>
<gene>
    <name evidence="2" type="ORF">MTUNDRAET4_2764</name>
</gene>
<dbReference type="Pfam" id="PF02754">
    <property type="entry name" value="CCG"/>
    <property type="match status" value="1"/>
</dbReference>
<dbReference type="GO" id="GO:0005829">
    <property type="term" value="C:cytosol"/>
    <property type="evidence" value="ECO:0007669"/>
    <property type="project" value="TreeGrafter"/>
</dbReference>
<feature type="domain" description="Cysteine-rich" evidence="1">
    <location>
        <begin position="4"/>
        <end position="62"/>
    </location>
</feature>
<accession>A0A4V6IMS5</accession>